<feature type="region of interest" description="Disordered" evidence="1">
    <location>
        <begin position="63"/>
        <end position="105"/>
    </location>
</feature>
<sequence length="105" mass="12297">MDTFFRNLRKRLSVDNLFMKGSDEPLNKEEDLRKTLEKTEPNDIIHVTEITEKLNEITELSKKQLEEPKSSQPDKSKSNFSVLQKTTPEEEENPKKQDNVMAFLD</sequence>
<evidence type="ECO:0000313" key="3">
    <source>
        <dbReference type="Proteomes" id="UP000791440"/>
    </source>
</evidence>
<gene>
    <name evidence="2" type="ORF">O3G_MSEX010590</name>
</gene>
<dbReference type="AlphaFoldDB" id="A0A922CTP4"/>
<feature type="compositionally biased region" description="Basic and acidic residues" evidence="1">
    <location>
        <begin position="63"/>
        <end position="77"/>
    </location>
</feature>
<reference evidence="2" key="2">
    <citation type="submission" date="2020-12" db="EMBL/GenBank/DDBJ databases">
        <authorList>
            <person name="Kanost M."/>
        </authorList>
    </citation>
    <scope>NUCLEOTIDE SEQUENCE</scope>
</reference>
<keyword evidence="3" id="KW-1185">Reference proteome</keyword>
<dbReference type="OrthoDB" id="6881719at2759"/>
<evidence type="ECO:0000256" key="1">
    <source>
        <dbReference type="SAM" id="MobiDB-lite"/>
    </source>
</evidence>
<protein>
    <submittedName>
        <fullName evidence="2">Uncharacterized protein</fullName>
    </submittedName>
</protein>
<reference evidence="2" key="1">
    <citation type="journal article" date="2016" name="Insect Biochem. Mol. Biol.">
        <title>Multifaceted biological insights from a draft genome sequence of the tobacco hornworm moth, Manduca sexta.</title>
        <authorList>
            <person name="Kanost M.R."/>
            <person name="Arrese E.L."/>
            <person name="Cao X."/>
            <person name="Chen Y.R."/>
            <person name="Chellapilla S."/>
            <person name="Goldsmith M.R."/>
            <person name="Grosse-Wilde E."/>
            <person name="Heckel D.G."/>
            <person name="Herndon N."/>
            <person name="Jiang H."/>
            <person name="Papanicolaou A."/>
            <person name="Qu J."/>
            <person name="Soulages J.L."/>
            <person name="Vogel H."/>
            <person name="Walters J."/>
            <person name="Waterhouse R.M."/>
            <person name="Ahn S.J."/>
            <person name="Almeida F.C."/>
            <person name="An C."/>
            <person name="Aqrawi P."/>
            <person name="Bretschneider A."/>
            <person name="Bryant W.B."/>
            <person name="Bucks S."/>
            <person name="Chao H."/>
            <person name="Chevignon G."/>
            <person name="Christen J.M."/>
            <person name="Clarke D.F."/>
            <person name="Dittmer N.T."/>
            <person name="Ferguson L.C.F."/>
            <person name="Garavelou S."/>
            <person name="Gordon K.H.J."/>
            <person name="Gunaratna R.T."/>
            <person name="Han Y."/>
            <person name="Hauser F."/>
            <person name="He Y."/>
            <person name="Heidel-Fischer H."/>
            <person name="Hirsh A."/>
            <person name="Hu Y."/>
            <person name="Jiang H."/>
            <person name="Kalra D."/>
            <person name="Klinner C."/>
            <person name="Konig C."/>
            <person name="Kovar C."/>
            <person name="Kroll A.R."/>
            <person name="Kuwar S.S."/>
            <person name="Lee S.L."/>
            <person name="Lehman R."/>
            <person name="Li K."/>
            <person name="Li Z."/>
            <person name="Liang H."/>
            <person name="Lovelace S."/>
            <person name="Lu Z."/>
            <person name="Mansfield J.H."/>
            <person name="McCulloch K.J."/>
            <person name="Mathew T."/>
            <person name="Morton B."/>
            <person name="Muzny D.M."/>
            <person name="Neunemann D."/>
            <person name="Ongeri F."/>
            <person name="Pauchet Y."/>
            <person name="Pu L.L."/>
            <person name="Pyrousis I."/>
            <person name="Rao X.J."/>
            <person name="Redding A."/>
            <person name="Roesel C."/>
            <person name="Sanchez-Gracia A."/>
            <person name="Schaack S."/>
            <person name="Shukla A."/>
            <person name="Tetreau G."/>
            <person name="Wang Y."/>
            <person name="Xiong G.H."/>
            <person name="Traut W."/>
            <person name="Walsh T.K."/>
            <person name="Worley K.C."/>
            <person name="Wu D."/>
            <person name="Wu W."/>
            <person name="Wu Y.Q."/>
            <person name="Zhang X."/>
            <person name="Zou Z."/>
            <person name="Zucker H."/>
            <person name="Briscoe A.D."/>
            <person name="Burmester T."/>
            <person name="Clem R.J."/>
            <person name="Feyereisen R."/>
            <person name="Grimmelikhuijzen C.J.P."/>
            <person name="Hamodrakas S.J."/>
            <person name="Hansson B.S."/>
            <person name="Huguet E."/>
            <person name="Jermiin L.S."/>
            <person name="Lan Q."/>
            <person name="Lehman H.K."/>
            <person name="Lorenzen M."/>
            <person name="Merzendorfer H."/>
            <person name="Michalopoulos I."/>
            <person name="Morton D.B."/>
            <person name="Muthukrishnan S."/>
            <person name="Oakeshott J.G."/>
            <person name="Palmer W."/>
            <person name="Park Y."/>
            <person name="Passarelli A.L."/>
            <person name="Rozas J."/>
            <person name="Schwartz L.M."/>
            <person name="Smith W."/>
            <person name="Southgate A."/>
            <person name="Vilcinskas A."/>
            <person name="Vogt R."/>
            <person name="Wang P."/>
            <person name="Werren J."/>
            <person name="Yu X.Q."/>
            <person name="Zhou J.J."/>
            <person name="Brown S.J."/>
            <person name="Scherer S.E."/>
            <person name="Richards S."/>
            <person name="Blissard G.W."/>
        </authorList>
    </citation>
    <scope>NUCLEOTIDE SEQUENCE</scope>
</reference>
<organism evidence="2 3">
    <name type="scientific">Manduca sexta</name>
    <name type="common">Tobacco hawkmoth</name>
    <name type="synonym">Tobacco hornworm</name>
    <dbReference type="NCBI Taxonomy" id="7130"/>
    <lineage>
        <taxon>Eukaryota</taxon>
        <taxon>Metazoa</taxon>
        <taxon>Ecdysozoa</taxon>
        <taxon>Arthropoda</taxon>
        <taxon>Hexapoda</taxon>
        <taxon>Insecta</taxon>
        <taxon>Pterygota</taxon>
        <taxon>Neoptera</taxon>
        <taxon>Endopterygota</taxon>
        <taxon>Lepidoptera</taxon>
        <taxon>Glossata</taxon>
        <taxon>Ditrysia</taxon>
        <taxon>Bombycoidea</taxon>
        <taxon>Sphingidae</taxon>
        <taxon>Sphinginae</taxon>
        <taxon>Sphingini</taxon>
        <taxon>Manduca</taxon>
    </lineage>
</organism>
<accession>A0A922CTP4</accession>
<comment type="caution">
    <text evidence="2">The sequence shown here is derived from an EMBL/GenBank/DDBJ whole genome shotgun (WGS) entry which is preliminary data.</text>
</comment>
<dbReference type="EMBL" id="JH668564">
    <property type="protein sequence ID" value="KAG6457969.1"/>
    <property type="molecule type" value="Genomic_DNA"/>
</dbReference>
<dbReference type="Proteomes" id="UP000791440">
    <property type="component" value="Unassembled WGS sequence"/>
</dbReference>
<proteinExistence type="predicted"/>
<name>A0A922CTP4_MANSE</name>
<evidence type="ECO:0000313" key="2">
    <source>
        <dbReference type="EMBL" id="KAG6457969.1"/>
    </source>
</evidence>